<evidence type="ECO:0000313" key="3">
    <source>
        <dbReference type="Proteomes" id="UP000796880"/>
    </source>
</evidence>
<sequence length="192" mass="21476">MKMSNFCGCNSIVFFLIFFFVGVVSMAEQENQLFGLYSRDDMVQIAGYGEEKLSTVLITGSVHCEACLHEDDQFHAWPVSGALVGMNCHINGKKRKSSWVHVVTDEFGDFTIDVPSNLHSIPNLDKSCRVKVLRVPKNSMCQPAYVRRHKGLRLSSTGDGIRTYNTGRIRFQDSTSTPTEACLKNKNTRTAS</sequence>
<dbReference type="OrthoDB" id="744797at2759"/>
<feature type="chain" id="PRO_5035479369" evidence="1">
    <location>
        <begin position="27"/>
        <end position="192"/>
    </location>
</feature>
<dbReference type="PANTHER" id="PTHR47273:SF6">
    <property type="entry name" value="POLLEN OLE E 1 ALLERGEN AND EXTENSIN FAMILY PROTEIN"/>
    <property type="match status" value="1"/>
</dbReference>
<feature type="signal peptide" evidence="1">
    <location>
        <begin position="1"/>
        <end position="26"/>
    </location>
</feature>
<dbReference type="Proteomes" id="UP000796880">
    <property type="component" value="Unassembled WGS sequence"/>
</dbReference>
<organism evidence="2 3">
    <name type="scientific">Rhamnella rubrinervis</name>
    <dbReference type="NCBI Taxonomy" id="2594499"/>
    <lineage>
        <taxon>Eukaryota</taxon>
        <taxon>Viridiplantae</taxon>
        <taxon>Streptophyta</taxon>
        <taxon>Embryophyta</taxon>
        <taxon>Tracheophyta</taxon>
        <taxon>Spermatophyta</taxon>
        <taxon>Magnoliopsida</taxon>
        <taxon>eudicotyledons</taxon>
        <taxon>Gunneridae</taxon>
        <taxon>Pentapetalae</taxon>
        <taxon>rosids</taxon>
        <taxon>fabids</taxon>
        <taxon>Rosales</taxon>
        <taxon>Rhamnaceae</taxon>
        <taxon>rhamnoid group</taxon>
        <taxon>Rhamneae</taxon>
        <taxon>Rhamnella</taxon>
    </lineage>
</organism>
<keyword evidence="1" id="KW-0732">Signal</keyword>
<evidence type="ECO:0000313" key="2">
    <source>
        <dbReference type="EMBL" id="KAF3451886.1"/>
    </source>
</evidence>
<protein>
    <submittedName>
        <fullName evidence="2">Uncharacterized protein</fullName>
    </submittedName>
</protein>
<dbReference type="PANTHER" id="PTHR47273">
    <property type="entry name" value="EXPRESSED PROTEIN"/>
    <property type="match status" value="1"/>
</dbReference>
<name>A0A8K0HGA3_9ROSA</name>
<comment type="caution">
    <text evidence="2">The sequence shown here is derived from an EMBL/GenBank/DDBJ whole genome shotgun (WGS) entry which is preliminary data.</text>
</comment>
<accession>A0A8K0HGA3</accession>
<keyword evidence="3" id="KW-1185">Reference proteome</keyword>
<proteinExistence type="predicted"/>
<evidence type="ECO:0000256" key="1">
    <source>
        <dbReference type="SAM" id="SignalP"/>
    </source>
</evidence>
<gene>
    <name evidence="2" type="ORF">FNV43_RR07982</name>
</gene>
<reference evidence="2" key="1">
    <citation type="submission" date="2020-03" db="EMBL/GenBank/DDBJ databases">
        <title>A high-quality chromosome-level genome assembly of a woody plant with both climbing and erect habits, Rhamnella rubrinervis.</title>
        <authorList>
            <person name="Lu Z."/>
            <person name="Yang Y."/>
            <person name="Zhu X."/>
            <person name="Sun Y."/>
        </authorList>
    </citation>
    <scope>NUCLEOTIDE SEQUENCE</scope>
    <source>
        <strain evidence="2">BYM</strain>
        <tissue evidence="2">Leaf</tissue>
    </source>
</reference>
<dbReference type="AlphaFoldDB" id="A0A8K0HGA3"/>
<dbReference type="EMBL" id="VOIH02000003">
    <property type="protein sequence ID" value="KAF3451886.1"/>
    <property type="molecule type" value="Genomic_DNA"/>
</dbReference>
<dbReference type="Pfam" id="PF01190">
    <property type="entry name" value="Pollen_Ole_e_1"/>
    <property type="match status" value="1"/>
</dbReference>